<dbReference type="PANTHER" id="PTHR43531:SF14">
    <property type="entry name" value="METHYL-ACCEPTING CHEMOTAXIS PROTEIN I-RELATED"/>
    <property type="match status" value="1"/>
</dbReference>
<proteinExistence type="inferred from homology"/>
<dbReference type="InterPro" id="IPR051310">
    <property type="entry name" value="MCP_chemotaxis"/>
</dbReference>
<dbReference type="STRING" id="1164594.SAMN05216204_12840"/>
<dbReference type="PRINTS" id="PR00260">
    <property type="entry name" value="CHEMTRNSDUCR"/>
</dbReference>
<dbReference type="FunFam" id="1.10.287.950:FF:000001">
    <property type="entry name" value="Methyl-accepting chemotaxis sensory transducer"/>
    <property type="match status" value="1"/>
</dbReference>
<dbReference type="GO" id="GO:0007165">
    <property type="term" value="P:signal transduction"/>
    <property type="evidence" value="ECO:0007669"/>
    <property type="project" value="UniProtKB-KW"/>
</dbReference>
<keyword evidence="5" id="KW-0472">Membrane</keyword>
<dbReference type="InterPro" id="IPR047347">
    <property type="entry name" value="YvaQ-like_sensor"/>
</dbReference>
<dbReference type="Gene3D" id="1.10.287.950">
    <property type="entry name" value="Methyl-accepting chemotaxis protein"/>
    <property type="match status" value="1"/>
</dbReference>
<dbReference type="CDD" id="cd19411">
    <property type="entry name" value="MCP2201-like_sensor"/>
    <property type="match status" value="1"/>
</dbReference>
<evidence type="ECO:0000256" key="1">
    <source>
        <dbReference type="ARBA" id="ARBA00004370"/>
    </source>
</evidence>
<dbReference type="SMART" id="SM00304">
    <property type="entry name" value="HAMP"/>
    <property type="match status" value="1"/>
</dbReference>
<dbReference type="Proteomes" id="UP000198639">
    <property type="component" value="Unassembled WGS sequence"/>
</dbReference>
<keyword evidence="2" id="KW-0488">Methylation</keyword>
<dbReference type="InterPro" id="IPR004090">
    <property type="entry name" value="Chemotax_Me-accpt_rcpt"/>
</dbReference>
<dbReference type="GO" id="GO:0005886">
    <property type="term" value="C:plasma membrane"/>
    <property type="evidence" value="ECO:0007669"/>
    <property type="project" value="TreeGrafter"/>
</dbReference>
<dbReference type="RefSeq" id="WP_091876246.1">
    <property type="nucleotide sequence ID" value="NZ_FOLD01000028.1"/>
</dbReference>
<dbReference type="InterPro" id="IPR024478">
    <property type="entry name" value="HlyB_4HB_MCP"/>
</dbReference>
<sequence length="538" mass="56118">MIFTNFRIGARLGIAFAAILILLSAMLGTALWQLSRISDGKEIMSTASVKSTIARQWLEGIATNGIRTLSKLKSTDQEDEQQIGAEMKAVSANLSVLQKQLETLVDSEQGKQLLKTVGERRKQYTTMRDAAFKRKAAIGTFDADLKASTSTSLVPAMKAYVASVEAVVAYQDQLFTDASARIDARSRDARNLLIAMGALAIGCGAVLGVLLTRSITRPLSHAISLAKQVASGDLTADIQASSRDEVGELLTALRAMNGSLLKTVTEVRSGTDAIVTASQQIASGNLDLSARTEQQAGSLEETASTMEELTSTVRQNADSARQANTLALSASEIAVRGGEVVAQVVSTMASINASSKQIGDIIGVIDSIAFQTNILALNAAVEAARAGEQGRGFAVVASEVRNLAQRSAGAAKEIRTLITDSVSKVDAGGRLVDEAGSTMQEIVQGITRVTDIMSGIASASAEQTAGIEQVNAAITQMDSVTQQNAALVEEAAAAAESLQDQAATLAQLVSTFTIDSAAGTGQRRAVAGAGRQARLLAA</sequence>
<keyword evidence="5" id="KW-1133">Transmembrane helix</keyword>
<dbReference type="Pfam" id="PF12729">
    <property type="entry name" value="4HB_MCP_1"/>
    <property type="match status" value="1"/>
</dbReference>
<comment type="similarity">
    <text evidence="3">Belongs to the methyl-accepting chemotaxis (MCP) protein family.</text>
</comment>
<dbReference type="CDD" id="cd06225">
    <property type="entry name" value="HAMP"/>
    <property type="match status" value="1"/>
</dbReference>
<dbReference type="AlphaFoldDB" id="A0A1I1TIA4"/>
<dbReference type="GO" id="GO:0006935">
    <property type="term" value="P:chemotaxis"/>
    <property type="evidence" value="ECO:0007669"/>
    <property type="project" value="InterPro"/>
</dbReference>
<dbReference type="InterPro" id="IPR004089">
    <property type="entry name" value="MCPsignal_dom"/>
</dbReference>
<keyword evidence="9" id="KW-1185">Reference proteome</keyword>
<dbReference type="PROSITE" id="PS50885">
    <property type="entry name" value="HAMP"/>
    <property type="match status" value="1"/>
</dbReference>
<evidence type="ECO:0000259" key="6">
    <source>
        <dbReference type="PROSITE" id="PS50111"/>
    </source>
</evidence>
<dbReference type="Pfam" id="PF00015">
    <property type="entry name" value="MCPsignal"/>
    <property type="match status" value="1"/>
</dbReference>
<evidence type="ECO:0000256" key="3">
    <source>
        <dbReference type="ARBA" id="ARBA00029447"/>
    </source>
</evidence>
<evidence type="ECO:0000259" key="7">
    <source>
        <dbReference type="PROSITE" id="PS50885"/>
    </source>
</evidence>
<feature type="domain" description="HAMP" evidence="7">
    <location>
        <begin position="213"/>
        <end position="265"/>
    </location>
</feature>
<accession>A0A1I1TIA4</accession>
<evidence type="ECO:0000256" key="5">
    <source>
        <dbReference type="SAM" id="Phobius"/>
    </source>
</evidence>
<organism evidence="8 9">
    <name type="scientific">Massilia yuzhufengensis</name>
    <dbReference type="NCBI Taxonomy" id="1164594"/>
    <lineage>
        <taxon>Bacteria</taxon>
        <taxon>Pseudomonadati</taxon>
        <taxon>Pseudomonadota</taxon>
        <taxon>Betaproteobacteria</taxon>
        <taxon>Burkholderiales</taxon>
        <taxon>Oxalobacteraceae</taxon>
        <taxon>Telluria group</taxon>
        <taxon>Massilia</taxon>
    </lineage>
</organism>
<evidence type="ECO:0000313" key="9">
    <source>
        <dbReference type="Proteomes" id="UP000198639"/>
    </source>
</evidence>
<reference evidence="9" key="1">
    <citation type="submission" date="2016-10" db="EMBL/GenBank/DDBJ databases">
        <authorList>
            <person name="Varghese N."/>
            <person name="Submissions S."/>
        </authorList>
    </citation>
    <scope>NUCLEOTIDE SEQUENCE [LARGE SCALE GENOMIC DNA]</scope>
    <source>
        <strain evidence="9">CGMCC 1.12041</strain>
    </source>
</reference>
<dbReference type="OrthoDB" id="5441488at2"/>
<dbReference type="GO" id="GO:0004888">
    <property type="term" value="F:transmembrane signaling receptor activity"/>
    <property type="evidence" value="ECO:0007669"/>
    <property type="project" value="InterPro"/>
</dbReference>
<dbReference type="InterPro" id="IPR003660">
    <property type="entry name" value="HAMP_dom"/>
</dbReference>
<keyword evidence="4" id="KW-0807">Transducer</keyword>
<keyword evidence="5" id="KW-0812">Transmembrane</keyword>
<dbReference type="Pfam" id="PF00672">
    <property type="entry name" value="HAMP"/>
    <property type="match status" value="1"/>
</dbReference>
<dbReference type="CDD" id="cd11386">
    <property type="entry name" value="MCP_signal"/>
    <property type="match status" value="1"/>
</dbReference>
<feature type="domain" description="Methyl-accepting transducer" evidence="6">
    <location>
        <begin position="270"/>
        <end position="499"/>
    </location>
</feature>
<evidence type="ECO:0000256" key="2">
    <source>
        <dbReference type="ARBA" id="ARBA00022481"/>
    </source>
</evidence>
<dbReference type="SUPFAM" id="SSF58104">
    <property type="entry name" value="Methyl-accepting chemotaxis protein (MCP) signaling domain"/>
    <property type="match status" value="1"/>
</dbReference>
<gene>
    <name evidence="8" type="ORF">SAMN05216204_12840</name>
</gene>
<protein>
    <submittedName>
        <fullName evidence="8">Methyl-accepting chemotaxis protein</fullName>
    </submittedName>
</protein>
<dbReference type="Gene3D" id="6.10.340.10">
    <property type="match status" value="1"/>
</dbReference>
<dbReference type="PANTHER" id="PTHR43531">
    <property type="entry name" value="PROTEIN ICFG"/>
    <property type="match status" value="1"/>
</dbReference>
<dbReference type="SMART" id="SM00283">
    <property type="entry name" value="MA"/>
    <property type="match status" value="1"/>
</dbReference>
<comment type="subcellular location">
    <subcellularLocation>
        <location evidence="1">Membrane</location>
    </subcellularLocation>
</comment>
<dbReference type="EMBL" id="FOLD01000028">
    <property type="protein sequence ID" value="SFD55220.1"/>
    <property type="molecule type" value="Genomic_DNA"/>
</dbReference>
<dbReference type="PROSITE" id="PS50111">
    <property type="entry name" value="CHEMOTAXIS_TRANSDUC_2"/>
    <property type="match status" value="1"/>
</dbReference>
<evidence type="ECO:0000313" key="8">
    <source>
        <dbReference type="EMBL" id="SFD55220.1"/>
    </source>
</evidence>
<feature type="transmembrane region" description="Helical" evidence="5">
    <location>
        <begin position="12"/>
        <end position="34"/>
    </location>
</feature>
<name>A0A1I1TIA4_9BURK</name>
<evidence type="ECO:0000256" key="4">
    <source>
        <dbReference type="PROSITE-ProRule" id="PRU00284"/>
    </source>
</evidence>